<sequence>MQAFVYDALPARVVFGSGTVAQIKPEAERLRVNRLLVLSTPGRGEGSGPGDRRPPG</sequence>
<dbReference type="AlphaFoldDB" id="A0A512BLT6"/>
<gene>
    <name evidence="1" type="ORF">MAE02_05840</name>
</gene>
<accession>A0A512BLT6</accession>
<dbReference type="RefSeq" id="WP_162815607.1">
    <property type="nucleotide sequence ID" value="NZ_BJYU01000004.1"/>
</dbReference>
<dbReference type="EMBL" id="BJYU01000004">
    <property type="protein sequence ID" value="GEO12888.1"/>
    <property type="molecule type" value="Genomic_DNA"/>
</dbReference>
<proteinExistence type="predicted"/>
<reference evidence="1 2" key="1">
    <citation type="submission" date="2019-07" db="EMBL/GenBank/DDBJ databases">
        <title>Whole genome shotgun sequence of Microvirga aerophila NBRC 106136.</title>
        <authorList>
            <person name="Hosoyama A."/>
            <person name="Uohara A."/>
            <person name="Ohji S."/>
            <person name="Ichikawa N."/>
        </authorList>
    </citation>
    <scope>NUCLEOTIDE SEQUENCE [LARGE SCALE GENOMIC DNA]</scope>
    <source>
        <strain evidence="1 2">NBRC 106136</strain>
    </source>
</reference>
<evidence type="ECO:0008006" key="3">
    <source>
        <dbReference type="Google" id="ProtNLM"/>
    </source>
</evidence>
<protein>
    <recommendedName>
        <fullName evidence="3">Alcohol dehydrogenase iron-type/glycerol dehydrogenase GldA domain-containing protein</fullName>
    </recommendedName>
</protein>
<comment type="caution">
    <text evidence="1">The sequence shown here is derived from an EMBL/GenBank/DDBJ whole genome shotgun (WGS) entry which is preliminary data.</text>
</comment>
<organism evidence="1 2">
    <name type="scientific">Microvirga aerophila</name>
    <dbReference type="NCBI Taxonomy" id="670291"/>
    <lineage>
        <taxon>Bacteria</taxon>
        <taxon>Pseudomonadati</taxon>
        <taxon>Pseudomonadota</taxon>
        <taxon>Alphaproteobacteria</taxon>
        <taxon>Hyphomicrobiales</taxon>
        <taxon>Methylobacteriaceae</taxon>
        <taxon>Microvirga</taxon>
    </lineage>
</organism>
<dbReference type="Gene3D" id="3.40.50.1970">
    <property type="match status" value="1"/>
</dbReference>
<name>A0A512BLT6_9HYPH</name>
<evidence type="ECO:0000313" key="1">
    <source>
        <dbReference type="EMBL" id="GEO12888.1"/>
    </source>
</evidence>
<keyword evidence="2" id="KW-1185">Reference proteome</keyword>
<dbReference type="Proteomes" id="UP000321085">
    <property type="component" value="Unassembled WGS sequence"/>
</dbReference>
<evidence type="ECO:0000313" key="2">
    <source>
        <dbReference type="Proteomes" id="UP000321085"/>
    </source>
</evidence>